<keyword evidence="2" id="KW-0812">Transmembrane</keyword>
<feature type="chain" id="PRO_5029853637" description="TPM domain-containing protein" evidence="3">
    <location>
        <begin position="27"/>
        <end position="304"/>
    </location>
</feature>
<dbReference type="RefSeq" id="WP_163679560.1">
    <property type="nucleotide sequence ID" value="NZ_AP022582.1"/>
</dbReference>
<dbReference type="Gene3D" id="3.10.310.50">
    <property type="match status" value="1"/>
</dbReference>
<keyword evidence="3" id="KW-0732">Signal</keyword>
<keyword evidence="2" id="KW-1133">Transmembrane helix</keyword>
<dbReference type="AlphaFoldDB" id="A0A7I7P1H1"/>
<dbReference type="InterPro" id="IPR007621">
    <property type="entry name" value="TPM_dom"/>
</dbReference>
<accession>A0A7I7P1H1</accession>
<feature type="transmembrane region" description="Helical" evidence="2">
    <location>
        <begin position="162"/>
        <end position="187"/>
    </location>
</feature>
<evidence type="ECO:0000313" key="5">
    <source>
        <dbReference type="EMBL" id="BBY01608.1"/>
    </source>
</evidence>
<dbReference type="Pfam" id="PF04536">
    <property type="entry name" value="TPM_phosphatase"/>
    <property type="match status" value="1"/>
</dbReference>
<feature type="compositionally biased region" description="Basic residues" evidence="1">
    <location>
        <begin position="293"/>
        <end position="304"/>
    </location>
</feature>
<reference evidence="5 6" key="1">
    <citation type="journal article" date="2019" name="Emerg. Microbes Infect.">
        <title>Comprehensive subspecies identification of 175 nontuberculous mycobacteria species based on 7547 genomic profiles.</title>
        <authorList>
            <person name="Matsumoto Y."/>
            <person name="Kinjo T."/>
            <person name="Motooka D."/>
            <person name="Nabeya D."/>
            <person name="Jung N."/>
            <person name="Uechi K."/>
            <person name="Horii T."/>
            <person name="Iida T."/>
            <person name="Fujita J."/>
            <person name="Nakamura S."/>
        </authorList>
    </citation>
    <scope>NUCLEOTIDE SEQUENCE [LARGE SCALE GENOMIC DNA]</scope>
    <source>
        <strain evidence="5 6">JCM 16018</strain>
    </source>
</reference>
<feature type="region of interest" description="Disordered" evidence="1">
    <location>
        <begin position="285"/>
        <end position="304"/>
    </location>
</feature>
<gene>
    <name evidence="5" type="ORF">MSEO_21070</name>
</gene>
<protein>
    <recommendedName>
        <fullName evidence="4">TPM domain-containing protein</fullName>
    </recommendedName>
</protein>
<keyword evidence="2" id="KW-0472">Membrane</keyword>
<evidence type="ECO:0000256" key="3">
    <source>
        <dbReference type="SAM" id="SignalP"/>
    </source>
</evidence>
<feature type="signal peptide" evidence="3">
    <location>
        <begin position="1"/>
        <end position="26"/>
    </location>
</feature>
<dbReference type="KEGG" id="mseo:MSEO_21070"/>
<organism evidence="5 6">
    <name type="scientific">Mycobacterium seoulense</name>
    <dbReference type="NCBI Taxonomy" id="386911"/>
    <lineage>
        <taxon>Bacteria</taxon>
        <taxon>Bacillati</taxon>
        <taxon>Actinomycetota</taxon>
        <taxon>Actinomycetes</taxon>
        <taxon>Mycobacteriales</taxon>
        <taxon>Mycobacteriaceae</taxon>
        <taxon>Mycobacterium</taxon>
    </lineage>
</organism>
<evidence type="ECO:0000256" key="1">
    <source>
        <dbReference type="SAM" id="MobiDB-lite"/>
    </source>
</evidence>
<evidence type="ECO:0000313" key="6">
    <source>
        <dbReference type="Proteomes" id="UP000466632"/>
    </source>
</evidence>
<dbReference type="Proteomes" id="UP000466632">
    <property type="component" value="Chromosome"/>
</dbReference>
<proteinExistence type="predicted"/>
<keyword evidence="6" id="KW-1185">Reference proteome</keyword>
<name>A0A7I7P1H1_9MYCO</name>
<sequence length="304" mass="32437">MRIARLLGVVLIILTAGLLLAAPASAQPPSKLTDHVTDSVGALTDPGRAAVNAAIDRLYRKRHIQLWVVYVDNFARYKPDNWAERTRGASGMGDHDALLAVATNTKLYTFSVPPNAEGVTTAELNSLRSNQIEPAVAVKDWSGAAVAAADGLNTAATTSKPMWVPVVIAVIVVVVLIVVVLLVLYVVRRRRGARRVDAGDGQASIEGRDASLGHALSTADTRLRQISDYVTRHHDSVGAGALARFEEAKRHLAAARRKETSNAAEAIAHANRASTLAAQAQTLANTDVLAAHRPPRRRGTPSTR</sequence>
<dbReference type="EMBL" id="AP022582">
    <property type="protein sequence ID" value="BBY01608.1"/>
    <property type="molecule type" value="Genomic_DNA"/>
</dbReference>
<feature type="domain" description="TPM" evidence="4">
    <location>
        <begin position="36"/>
        <end position="154"/>
    </location>
</feature>
<evidence type="ECO:0000256" key="2">
    <source>
        <dbReference type="SAM" id="Phobius"/>
    </source>
</evidence>
<evidence type="ECO:0000259" key="4">
    <source>
        <dbReference type="Pfam" id="PF04536"/>
    </source>
</evidence>